<dbReference type="Gene3D" id="1.20.200.10">
    <property type="entry name" value="Fumarase/aspartase (Central domain)"/>
    <property type="match status" value="1"/>
</dbReference>
<dbReference type="Proteomes" id="UP000076335">
    <property type="component" value="Unassembled WGS sequence"/>
</dbReference>
<dbReference type="InterPro" id="IPR001106">
    <property type="entry name" value="Aromatic_Lyase"/>
</dbReference>
<dbReference type="RefSeq" id="WP_062950987.1">
    <property type="nucleotide sequence ID" value="NZ_LPVY01000008.1"/>
</dbReference>
<keyword evidence="1" id="KW-0456">Lyase</keyword>
<dbReference type="Gene3D" id="1.10.275.10">
    <property type="entry name" value="Fumarase/aspartase (N-terminal domain)"/>
    <property type="match status" value="1"/>
</dbReference>
<organism evidence="1 2">
    <name type="scientific">Thalassospira lucentensis</name>
    <dbReference type="NCBI Taxonomy" id="168935"/>
    <lineage>
        <taxon>Bacteria</taxon>
        <taxon>Pseudomonadati</taxon>
        <taxon>Pseudomonadota</taxon>
        <taxon>Alphaproteobacteria</taxon>
        <taxon>Rhodospirillales</taxon>
        <taxon>Thalassospiraceae</taxon>
        <taxon>Thalassospira</taxon>
    </lineage>
</organism>
<dbReference type="CDD" id="cd00332">
    <property type="entry name" value="PAL-HAL"/>
    <property type="match status" value="1"/>
</dbReference>
<name>A0A154L6D7_9PROT</name>
<comment type="caution">
    <text evidence="1">The sequence shown here is derived from an EMBL/GenBank/DDBJ whole genome shotgun (WGS) entry which is preliminary data.</text>
</comment>
<dbReference type="Pfam" id="PF00221">
    <property type="entry name" value="Lyase_aromatic"/>
    <property type="match status" value="1"/>
</dbReference>
<dbReference type="EMBL" id="LPVY01000008">
    <property type="protein sequence ID" value="KZB65646.1"/>
    <property type="molecule type" value="Genomic_DNA"/>
</dbReference>
<dbReference type="InterPro" id="IPR024083">
    <property type="entry name" value="Fumarase/histidase_N"/>
</dbReference>
<dbReference type="OrthoDB" id="9806955at2"/>
<evidence type="ECO:0000313" key="2">
    <source>
        <dbReference type="Proteomes" id="UP000076335"/>
    </source>
</evidence>
<dbReference type="GO" id="GO:0016841">
    <property type="term" value="F:ammonia-lyase activity"/>
    <property type="evidence" value="ECO:0007669"/>
    <property type="project" value="UniProtKB-ARBA"/>
</dbReference>
<proteinExistence type="predicted"/>
<evidence type="ECO:0000313" key="1">
    <source>
        <dbReference type="EMBL" id="KZB65646.1"/>
    </source>
</evidence>
<protein>
    <submittedName>
        <fullName evidence="1">Histidine ammonia-lyase</fullName>
    </submittedName>
</protein>
<dbReference type="InterPro" id="IPR008948">
    <property type="entry name" value="L-Aspartase-like"/>
</dbReference>
<dbReference type="AlphaFoldDB" id="A0A154L6D7"/>
<dbReference type="PANTHER" id="PTHR10362">
    <property type="entry name" value="HISTIDINE AMMONIA-LYASE"/>
    <property type="match status" value="1"/>
</dbReference>
<accession>A0A154L6D7</accession>
<reference evidence="1 2" key="1">
    <citation type="submission" date="2015-12" db="EMBL/GenBank/DDBJ databases">
        <title>Genome sequence of Thalassospira lucentensis MCCC 1A02072.</title>
        <authorList>
            <person name="Lu L."/>
            <person name="Lai Q."/>
            <person name="Shao Z."/>
            <person name="Qian P."/>
        </authorList>
    </citation>
    <scope>NUCLEOTIDE SEQUENCE [LARGE SCALE GENOMIC DNA]</scope>
    <source>
        <strain evidence="1 2">MCCC 1A02072</strain>
    </source>
</reference>
<sequence>MTQDVVLSSSLSWQQIAAVANGARLALAPEARDRIVKARKIVDALVERGIKGYGINTGVGALCDVIIDRDRQQALSHNILMSHACGVGEPLGQVETRAVMAAQINNFAHGASGVRIEVVDALLALLNANCIPVVPSRGSVGYLTHAASIGLVLIGHGHAVQGDVRMTGAETCRQIGISPLRLEAKEGLSLVNGTPCATGLACMALSRLQLLMGWADTAAALSAENLGCQITAFSEKALGLRKSDGLQKVGRILRDYLGDSPMLAASAGKRTQDPLSVRAVPHVHGAVRDLFDNTVETVERELASVTDNPAVSGDATSPEVHSEAHAVGAALGLVLDGLAVAAAELAAISERRIDRLVNPMVSGLPAFLVPESGVCSGYMIAQYTAVALVAENRRLAAPASLDGGITSALQEDILTHATPSAWKLLGILDNLETVLGIELLAAAQAYDLRAEDVAPAKRTGKVYANIRTVVPSYRDDRPMHDDFNAIRTFMKATFINQEIG</sequence>
<gene>
    <name evidence="1" type="ORF">AUP42_16875</name>
</gene>
<dbReference type="SUPFAM" id="SSF48557">
    <property type="entry name" value="L-aspartase-like"/>
    <property type="match status" value="1"/>
</dbReference>